<sequence length="166" mass="18336">MEIKSVTAVVHGRLSMLVRSVREWNVLREELVSVRGVGKFRKGLEKELVGRVERARHRALRSRCSGFPRSARTKAKPVGESSVSIAVCVGAVQLVGIRRACPWTIGTCWVKTTQKLAAGNVTRGVKRAKRRADSSCTQVLFTRGRACGSLLLATLCPRSQFRAAYR</sequence>
<dbReference type="EMBL" id="JARBHB010000003">
    <property type="protein sequence ID" value="KAJ8888657.1"/>
    <property type="molecule type" value="Genomic_DNA"/>
</dbReference>
<accession>A0ABQ9HWA4</accession>
<keyword evidence="2" id="KW-1185">Reference proteome</keyword>
<protein>
    <submittedName>
        <fullName evidence="1">Uncharacterized protein</fullName>
    </submittedName>
</protein>
<dbReference type="Proteomes" id="UP001159363">
    <property type="component" value="Chromosome 3"/>
</dbReference>
<organism evidence="1 2">
    <name type="scientific">Dryococelus australis</name>
    <dbReference type="NCBI Taxonomy" id="614101"/>
    <lineage>
        <taxon>Eukaryota</taxon>
        <taxon>Metazoa</taxon>
        <taxon>Ecdysozoa</taxon>
        <taxon>Arthropoda</taxon>
        <taxon>Hexapoda</taxon>
        <taxon>Insecta</taxon>
        <taxon>Pterygota</taxon>
        <taxon>Neoptera</taxon>
        <taxon>Polyneoptera</taxon>
        <taxon>Phasmatodea</taxon>
        <taxon>Verophasmatodea</taxon>
        <taxon>Anareolatae</taxon>
        <taxon>Phasmatidae</taxon>
        <taxon>Eurycanthinae</taxon>
        <taxon>Dryococelus</taxon>
    </lineage>
</organism>
<reference evidence="1 2" key="1">
    <citation type="submission" date="2023-02" db="EMBL/GenBank/DDBJ databases">
        <title>LHISI_Scaffold_Assembly.</title>
        <authorList>
            <person name="Stuart O.P."/>
            <person name="Cleave R."/>
            <person name="Magrath M.J.L."/>
            <person name="Mikheyev A.S."/>
        </authorList>
    </citation>
    <scope>NUCLEOTIDE SEQUENCE [LARGE SCALE GENOMIC DNA]</scope>
    <source>
        <strain evidence="1">Daus_M_001</strain>
        <tissue evidence="1">Leg muscle</tissue>
    </source>
</reference>
<comment type="caution">
    <text evidence="1">The sequence shown here is derived from an EMBL/GenBank/DDBJ whole genome shotgun (WGS) entry which is preliminary data.</text>
</comment>
<evidence type="ECO:0000313" key="2">
    <source>
        <dbReference type="Proteomes" id="UP001159363"/>
    </source>
</evidence>
<name>A0ABQ9HWA4_9NEOP</name>
<evidence type="ECO:0000313" key="1">
    <source>
        <dbReference type="EMBL" id="KAJ8888657.1"/>
    </source>
</evidence>
<proteinExistence type="predicted"/>
<gene>
    <name evidence="1" type="ORF">PR048_008149</name>
</gene>